<keyword evidence="3" id="KW-1185">Reference proteome</keyword>
<feature type="coiled-coil region" evidence="1">
    <location>
        <begin position="199"/>
        <end position="254"/>
    </location>
</feature>
<sequence length="496" mass="58815">MSDNELDELLLQLKDACKKSRHHSSNETNLNTTLKKIDVFINRRQMKLLNHQKRLEDLQRDLLVSECESSRNRVALERKHFEVNQLHMMLDKAEQTTQDIITKYDKEMQKLTHQLSNVQQECDRFKTIQTINQDDKSIKDVLTEIHRLREHNKMLEVDNQRLYIENDQLKQAQNSPLQNLLDSLQRSNSVNPTLFESKVQSLEKDIQDYKQRTNQQSDEIEKLRLALHNSEQQCSSLRSELQTAQKEKEILKVHLLEQKFMESPSTDPKEIDYEKFIRQELETNIGQANKLINYWNYHKESLEEKIRQLTSEITQLKRNNVNDFSLQISQCNENVLHTKREMNVLHMEITDKNTIIYNLYRKIECLEQALTISKQRMNAQLHEIEELRSRNPMSTLTINRQIKQTSPFVDGILTDDEVQLRQSIDLDKNLFTSSPIKSTNIHNFRSSTLLYLQVQLQSFQDCVYILDGHFNLLHTLNIDMINPFDLHEVKNRVRFC</sequence>
<feature type="coiled-coil region" evidence="1">
    <location>
        <begin position="41"/>
        <end position="68"/>
    </location>
</feature>
<reference evidence="2" key="1">
    <citation type="submission" date="2021-02" db="EMBL/GenBank/DDBJ databases">
        <authorList>
            <person name="Nowell W R."/>
        </authorList>
    </citation>
    <scope>NUCLEOTIDE SEQUENCE</scope>
</reference>
<protein>
    <submittedName>
        <fullName evidence="2">Uncharacterized protein</fullName>
    </submittedName>
</protein>
<dbReference type="Proteomes" id="UP000663828">
    <property type="component" value="Unassembled WGS sequence"/>
</dbReference>
<gene>
    <name evidence="2" type="ORF">XAT740_LOCUS46523</name>
</gene>
<dbReference type="AlphaFoldDB" id="A0A816A3H8"/>
<feature type="coiled-coil region" evidence="1">
    <location>
        <begin position="101"/>
        <end position="128"/>
    </location>
</feature>
<evidence type="ECO:0000256" key="1">
    <source>
        <dbReference type="SAM" id="Coils"/>
    </source>
</evidence>
<keyword evidence="1" id="KW-0175">Coiled coil</keyword>
<evidence type="ECO:0000313" key="2">
    <source>
        <dbReference type="EMBL" id="CAF1590611.1"/>
    </source>
</evidence>
<accession>A0A816A3H8</accession>
<name>A0A816A3H8_ADIRI</name>
<comment type="caution">
    <text evidence="2">The sequence shown here is derived from an EMBL/GenBank/DDBJ whole genome shotgun (WGS) entry which is preliminary data.</text>
</comment>
<proteinExistence type="predicted"/>
<evidence type="ECO:0000313" key="3">
    <source>
        <dbReference type="Proteomes" id="UP000663828"/>
    </source>
</evidence>
<dbReference type="EMBL" id="CAJNOR010006268">
    <property type="protein sequence ID" value="CAF1590611.1"/>
    <property type="molecule type" value="Genomic_DNA"/>
</dbReference>
<organism evidence="2 3">
    <name type="scientific">Adineta ricciae</name>
    <name type="common">Rotifer</name>
    <dbReference type="NCBI Taxonomy" id="249248"/>
    <lineage>
        <taxon>Eukaryota</taxon>
        <taxon>Metazoa</taxon>
        <taxon>Spiralia</taxon>
        <taxon>Gnathifera</taxon>
        <taxon>Rotifera</taxon>
        <taxon>Eurotatoria</taxon>
        <taxon>Bdelloidea</taxon>
        <taxon>Adinetida</taxon>
        <taxon>Adinetidae</taxon>
        <taxon>Adineta</taxon>
    </lineage>
</organism>